<dbReference type="EMBL" id="AP022565">
    <property type="protein sequence ID" value="BBX25350.1"/>
    <property type="molecule type" value="Genomic_DNA"/>
</dbReference>
<proteinExistence type="predicted"/>
<dbReference type="KEGG" id="malv:MALV_04750"/>
<protein>
    <submittedName>
        <fullName evidence="2">Hemerythrin</fullName>
    </submittedName>
</protein>
<gene>
    <name evidence="2" type="ORF">MALV_04750</name>
</gene>
<name>A0A6N4UKM2_9MYCO</name>
<evidence type="ECO:0000313" key="2">
    <source>
        <dbReference type="EMBL" id="BBX25350.1"/>
    </source>
</evidence>
<dbReference type="Gene3D" id="1.20.120.520">
    <property type="entry name" value="nmb1532 protein domain like"/>
    <property type="match status" value="1"/>
</dbReference>
<keyword evidence="3" id="KW-1185">Reference proteome</keyword>
<dbReference type="Pfam" id="PF01814">
    <property type="entry name" value="Hemerythrin"/>
    <property type="match status" value="1"/>
</dbReference>
<accession>A0A6N4UKM2</accession>
<dbReference type="AlphaFoldDB" id="A0A6N4UKM2"/>
<sequence>MCQYCGCRDMPLLRDYIAEHERSVDHGREAVRALDRGDLDTARRLLAAMYDELRSHWQGEENGLFAVMHSDELYAEHIDPLVAEHRELAGFLEIVDLSDPAHQKRVRAEIEDLYLHIAKEEDGLFPAALTALDGVDWDAAMAGWREAHPGREMIQG</sequence>
<reference evidence="2 3" key="1">
    <citation type="journal article" date="2019" name="Emerg. Microbes Infect.">
        <title>Comprehensive subspecies identification of 175 nontuberculous mycobacteria species based on 7547 genomic profiles.</title>
        <authorList>
            <person name="Matsumoto Y."/>
            <person name="Kinjo T."/>
            <person name="Motooka D."/>
            <person name="Nabeya D."/>
            <person name="Jung N."/>
            <person name="Uechi K."/>
            <person name="Horii T."/>
            <person name="Iida T."/>
            <person name="Fujita J."/>
            <person name="Nakamura S."/>
        </authorList>
    </citation>
    <scope>NUCLEOTIDE SEQUENCE [LARGE SCALE GENOMIC DNA]</scope>
    <source>
        <strain evidence="2 3">JCM 12272</strain>
    </source>
</reference>
<evidence type="ECO:0000259" key="1">
    <source>
        <dbReference type="Pfam" id="PF01814"/>
    </source>
</evidence>
<evidence type="ECO:0000313" key="3">
    <source>
        <dbReference type="Proteomes" id="UP000466906"/>
    </source>
</evidence>
<dbReference type="Proteomes" id="UP000466906">
    <property type="component" value="Chromosome"/>
</dbReference>
<feature type="domain" description="Hemerythrin-like" evidence="1">
    <location>
        <begin position="18"/>
        <end position="128"/>
    </location>
</feature>
<organism evidence="2 3">
    <name type="scientific">Mycolicibacterium alvei</name>
    <dbReference type="NCBI Taxonomy" id="67081"/>
    <lineage>
        <taxon>Bacteria</taxon>
        <taxon>Bacillati</taxon>
        <taxon>Actinomycetota</taxon>
        <taxon>Actinomycetes</taxon>
        <taxon>Mycobacteriales</taxon>
        <taxon>Mycobacteriaceae</taxon>
        <taxon>Mycolicibacterium</taxon>
    </lineage>
</organism>
<dbReference type="InterPro" id="IPR012312">
    <property type="entry name" value="Hemerythrin-like"/>
</dbReference>